<reference evidence="1 2" key="1">
    <citation type="submission" date="2015-12" db="EMBL/GenBank/DDBJ databases">
        <title>Draft genome sequence of Moniliophthora roreri, the causal agent of frosty pod rot of cacao.</title>
        <authorList>
            <person name="Aime M.C."/>
            <person name="Diaz-Valderrama J.R."/>
            <person name="Kijpornyongpan T."/>
            <person name="Phillips-Mora W."/>
        </authorList>
    </citation>
    <scope>NUCLEOTIDE SEQUENCE [LARGE SCALE GENOMIC DNA]</scope>
    <source>
        <strain evidence="1 2">MCA 2952</strain>
    </source>
</reference>
<accession>A0A0W0GDP0</accession>
<dbReference type="AlphaFoldDB" id="A0A0W0GDP0"/>
<comment type="caution">
    <text evidence="1">The sequence shown here is derived from an EMBL/GenBank/DDBJ whole genome shotgun (WGS) entry which is preliminary data.</text>
</comment>
<evidence type="ECO:0000313" key="2">
    <source>
        <dbReference type="Proteomes" id="UP000054988"/>
    </source>
</evidence>
<evidence type="ECO:0000313" key="1">
    <source>
        <dbReference type="EMBL" id="KTB46668.1"/>
    </source>
</evidence>
<gene>
    <name evidence="1" type="ORF">WG66_768</name>
</gene>
<dbReference type="EMBL" id="LATX01000285">
    <property type="protein sequence ID" value="KTB46668.1"/>
    <property type="molecule type" value="Genomic_DNA"/>
</dbReference>
<sequence length="279" mass="29797">MASGLDNANTLKGRLSIVNNVVYNYVDFINKYYKPAPVQHFYALKANYEDNFGGTQQYYCAGNELPGYFTASSKQDGNGAGAFWAQVTFSPAPTYQFFLDNPFTPNTIEYQSVTEAYKRVLSDVGANVPSLDDRDKRIIKGTHSGTTTYTGNVGGLESWPATTRPSWDKDSSGDGVPDWWDGSTGGTGYTRYLNFLAKPHVFVNTGASVSIALTDLASGFKNPTFTASVSSGSVSVSGSTATYKAGSSAAIATMTADIKDNEGSTWTRIVGIVVLGSGT</sequence>
<organism evidence="1 2">
    <name type="scientific">Moniliophthora roreri</name>
    <name type="common">Frosty pod rot fungus</name>
    <name type="synonym">Monilia roreri</name>
    <dbReference type="NCBI Taxonomy" id="221103"/>
    <lineage>
        <taxon>Eukaryota</taxon>
        <taxon>Fungi</taxon>
        <taxon>Dikarya</taxon>
        <taxon>Basidiomycota</taxon>
        <taxon>Agaricomycotina</taxon>
        <taxon>Agaricomycetes</taxon>
        <taxon>Agaricomycetidae</taxon>
        <taxon>Agaricales</taxon>
        <taxon>Marasmiineae</taxon>
        <taxon>Marasmiaceae</taxon>
        <taxon>Moniliophthora</taxon>
    </lineage>
</organism>
<proteinExistence type="predicted"/>
<name>A0A0W0GDP0_MONRR</name>
<dbReference type="Proteomes" id="UP000054988">
    <property type="component" value="Unassembled WGS sequence"/>
</dbReference>
<protein>
    <submittedName>
        <fullName evidence="1">Uncharacterized protein</fullName>
    </submittedName>
</protein>